<dbReference type="PANTHER" id="PTHR10587">
    <property type="entry name" value="GLYCOSYL TRANSFERASE-RELATED"/>
    <property type="match status" value="1"/>
</dbReference>
<dbReference type="EMBL" id="FMJE01000003">
    <property type="protein sequence ID" value="SCM80407.1"/>
    <property type="molecule type" value="Genomic_DNA"/>
</dbReference>
<dbReference type="GO" id="GO:0016020">
    <property type="term" value="C:membrane"/>
    <property type="evidence" value="ECO:0007669"/>
    <property type="project" value="TreeGrafter"/>
</dbReference>
<dbReference type="PROSITE" id="PS51677">
    <property type="entry name" value="NODB"/>
    <property type="match status" value="1"/>
</dbReference>
<dbReference type="Gene3D" id="3.20.20.370">
    <property type="entry name" value="Glycoside hydrolase/deacetylase"/>
    <property type="match status" value="1"/>
</dbReference>
<dbReference type="RefSeq" id="WP_288183828.1">
    <property type="nucleotide sequence ID" value="NZ_LT608335.1"/>
</dbReference>
<gene>
    <name evidence="3" type="ORF">KL86SPO_30585</name>
</gene>
<dbReference type="InterPro" id="IPR050248">
    <property type="entry name" value="Polysacc_deacetylase_ArnD"/>
</dbReference>
<accession>A0A212LSD3</accession>
<dbReference type="InterPro" id="IPR002509">
    <property type="entry name" value="NODB_dom"/>
</dbReference>
<dbReference type="GO" id="GO:0005975">
    <property type="term" value="P:carbohydrate metabolic process"/>
    <property type="evidence" value="ECO:0007669"/>
    <property type="project" value="InterPro"/>
</dbReference>
<keyword evidence="1" id="KW-0472">Membrane</keyword>
<dbReference type="Pfam" id="PF01522">
    <property type="entry name" value="Polysacc_deac_1"/>
    <property type="match status" value="1"/>
</dbReference>
<sequence>MQCKMIMVGKIRQWYVYFSIGVFLTIAMLSGLLQPLLATTQLTNVPPPIFQGNQSRPQVAFACNVFWGEEYLPDMLKTLDKNNIHITFFIGGSWANKYPEILKDLANRGHELGNHTYSHPHPNNLSKEKNKEQIIKTEELVNNLTGIKTNLYAPPYGEYNNTVLLAAQELQYTTIMWSIDTVDWKRPPPEILKERVLKKLHNGAIILMHPTAPTAQALPSLIEEIQKRGYTITTVSDILKP</sequence>
<dbReference type="PANTHER" id="PTHR10587:SF80">
    <property type="entry name" value="CHITOOLIGOSACCHARIDE DEACETYLASE"/>
    <property type="match status" value="1"/>
</dbReference>
<protein>
    <submittedName>
        <fullName evidence="3">Polysaccharide deacetylase</fullName>
    </submittedName>
</protein>
<evidence type="ECO:0000256" key="1">
    <source>
        <dbReference type="SAM" id="Phobius"/>
    </source>
</evidence>
<feature type="domain" description="NodB homology" evidence="2">
    <location>
        <begin position="57"/>
        <end position="233"/>
    </location>
</feature>
<reference evidence="3" key="1">
    <citation type="submission" date="2016-08" db="EMBL/GenBank/DDBJ databases">
        <authorList>
            <person name="Seilhamer J.J."/>
        </authorList>
    </citation>
    <scope>NUCLEOTIDE SEQUENCE</scope>
    <source>
        <strain evidence="3">86</strain>
    </source>
</reference>
<dbReference type="CDD" id="cd10950">
    <property type="entry name" value="CE4_BsYlxY_like"/>
    <property type="match status" value="1"/>
</dbReference>
<keyword evidence="1" id="KW-0812">Transmembrane</keyword>
<name>A0A212LSD3_9FIRM</name>
<evidence type="ECO:0000259" key="2">
    <source>
        <dbReference type="PROSITE" id="PS51677"/>
    </source>
</evidence>
<dbReference type="SUPFAM" id="SSF88713">
    <property type="entry name" value="Glycoside hydrolase/deacetylase"/>
    <property type="match status" value="1"/>
</dbReference>
<dbReference type="AlphaFoldDB" id="A0A212LSD3"/>
<feature type="transmembrane region" description="Helical" evidence="1">
    <location>
        <begin position="14"/>
        <end position="37"/>
    </location>
</feature>
<dbReference type="GO" id="GO:0016810">
    <property type="term" value="F:hydrolase activity, acting on carbon-nitrogen (but not peptide) bonds"/>
    <property type="evidence" value="ECO:0007669"/>
    <property type="project" value="InterPro"/>
</dbReference>
<dbReference type="InterPro" id="IPR011330">
    <property type="entry name" value="Glyco_hydro/deAcase_b/a-brl"/>
</dbReference>
<proteinExistence type="predicted"/>
<keyword evidence="1" id="KW-1133">Transmembrane helix</keyword>
<organism evidence="3">
    <name type="scientific">uncultured Sporomusa sp</name>
    <dbReference type="NCBI Taxonomy" id="307249"/>
    <lineage>
        <taxon>Bacteria</taxon>
        <taxon>Bacillati</taxon>
        <taxon>Bacillota</taxon>
        <taxon>Negativicutes</taxon>
        <taxon>Selenomonadales</taxon>
        <taxon>Sporomusaceae</taxon>
        <taxon>Sporomusa</taxon>
        <taxon>environmental samples</taxon>
    </lineage>
</organism>
<evidence type="ECO:0000313" key="3">
    <source>
        <dbReference type="EMBL" id="SCM80407.1"/>
    </source>
</evidence>